<dbReference type="InterPro" id="IPR045437">
    <property type="entry name" value="EAD8"/>
</dbReference>
<dbReference type="Proteomes" id="UP000658514">
    <property type="component" value="Unassembled WGS sequence"/>
</dbReference>
<evidence type="ECO:0000259" key="2">
    <source>
        <dbReference type="Pfam" id="PF19961"/>
    </source>
</evidence>
<evidence type="ECO:0000256" key="1">
    <source>
        <dbReference type="SAM" id="Coils"/>
    </source>
</evidence>
<feature type="domain" description="Effector-associated" evidence="2">
    <location>
        <begin position="7"/>
        <end position="99"/>
    </location>
</feature>
<proteinExistence type="predicted"/>
<keyword evidence="1" id="KW-0175">Coiled coil</keyword>
<gene>
    <name evidence="3" type="ORF">H6G24_23305</name>
</gene>
<dbReference type="RefSeq" id="WP_190545971.1">
    <property type="nucleotide sequence ID" value="NZ_CAWPNO010000074.1"/>
</dbReference>
<reference evidence="3 4" key="1">
    <citation type="journal article" date="2020" name="ISME J.">
        <title>Comparative genomics reveals insights into cyanobacterial evolution and habitat adaptation.</title>
        <authorList>
            <person name="Chen M.Y."/>
            <person name="Teng W.K."/>
            <person name="Zhao L."/>
            <person name="Hu C.X."/>
            <person name="Zhou Y.K."/>
            <person name="Han B.P."/>
            <person name="Song L.R."/>
            <person name="Shu W.S."/>
        </authorList>
    </citation>
    <scope>NUCLEOTIDE SEQUENCE [LARGE SCALE GENOMIC DNA]</scope>
    <source>
        <strain evidence="3 4">FACHB-288</strain>
    </source>
</reference>
<feature type="coiled-coil region" evidence="1">
    <location>
        <begin position="355"/>
        <end position="382"/>
    </location>
</feature>
<accession>A0ABR8AGH7</accession>
<name>A0ABR8AGH7_9CYAN</name>
<sequence length="449" mass="52158">MAELSGQIIQELLLVLRPFMWDKQQRRSYLFIALGTNATVFNHMVWDTPVDVFIPQMVNELILSGEIAPGKPAICALLEVIRENVGVDKQLEIDNLQQKIIKELTKKERSSSVQTDKHSRSKQMSFITELRTRLISDKQVYDLSRNEEFAEFNFIGLKETPLSVDLVAFTKADGFTEKQIVDLRDRFFNITQIVSYDFGLKPGPRMPNGLLGLVFEDECPRSLIEFIKKQTKISHWERSAVLVSWVIDVKYKQIHTHNNPVSLLPPVVIMEDSVFPGLEYLKSFIYTYRSPSIHLDNDTKASSQNFVRLESRLEEIYKIIKTMPEQQSKYNFPNAKRVQIFEQVDTYIENNNINEQDIKQSLEYLRQLIEKLQQQYPHASEEQAAAIIDAEFKEIQRTQPQRWQKIWSLKRLWNGVKKGSLKVGEHFAEETPWGKAIIGFLEGITDETE</sequence>
<dbReference type="Pfam" id="PF19961">
    <property type="entry name" value="EAD8"/>
    <property type="match status" value="1"/>
</dbReference>
<evidence type="ECO:0000313" key="3">
    <source>
        <dbReference type="EMBL" id="MBD2198398.1"/>
    </source>
</evidence>
<dbReference type="EMBL" id="JACJQH010000040">
    <property type="protein sequence ID" value="MBD2198398.1"/>
    <property type="molecule type" value="Genomic_DNA"/>
</dbReference>
<protein>
    <recommendedName>
        <fullName evidence="2">Effector-associated domain-containing protein</fullName>
    </recommendedName>
</protein>
<evidence type="ECO:0000313" key="4">
    <source>
        <dbReference type="Proteomes" id="UP000658514"/>
    </source>
</evidence>
<keyword evidence="4" id="KW-1185">Reference proteome</keyword>
<organism evidence="3 4">
    <name type="scientific">Calothrix parietina FACHB-288</name>
    <dbReference type="NCBI Taxonomy" id="2692896"/>
    <lineage>
        <taxon>Bacteria</taxon>
        <taxon>Bacillati</taxon>
        <taxon>Cyanobacteriota</taxon>
        <taxon>Cyanophyceae</taxon>
        <taxon>Nostocales</taxon>
        <taxon>Calotrichaceae</taxon>
        <taxon>Calothrix</taxon>
    </lineage>
</organism>
<comment type="caution">
    <text evidence="3">The sequence shown here is derived from an EMBL/GenBank/DDBJ whole genome shotgun (WGS) entry which is preliminary data.</text>
</comment>